<reference evidence="1 2" key="2">
    <citation type="submission" date="2009-02" db="EMBL/GenBank/DDBJ databases">
        <title>Draft genome sequence of Blautia hydrogenotrophica DSM 10507 (Ruminococcus hydrogenotrophicus DSM 10507).</title>
        <authorList>
            <person name="Sudarsanam P."/>
            <person name="Ley R."/>
            <person name="Guruge J."/>
            <person name="Turnbaugh P.J."/>
            <person name="Mahowald M."/>
            <person name="Liep D."/>
            <person name="Gordon J."/>
        </authorList>
    </citation>
    <scope>NUCLEOTIDE SEQUENCE [LARGE SCALE GENOMIC DNA]</scope>
    <source>
        <strain evidence="2">DSM 10507 / JCM 14656 / S5a33</strain>
    </source>
</reference>
<dbReference type="HOGENOM" id="CLU_3285713_0_0_9"/>
<dbReference type="PATRIC" id="fig|476272.21.peg.1927"/>
<dbReference type="Proteomes" id="UP000003100">
    <property type="component" value="Unassembled WGS sequence"/>
</dbReference>
<reference evidence="1 2" key="1">
    <citation type="submission" date="2009-01" db="EMBL/GenBank/DDBJ databases">
        <authorList>
            <person name="Fulton L."/>
            <person name="Clifton S."/>
            <person name="Fulton B."/>
            <person name="Xu J."/>
            <person name="Minx P."/>
            <person name="Pepin K.H."/>
            <person name="Johnson M."/>
            <person name="Bhonagiri V."/>
            <person name="Nash W.E."/>
            <person name="Mardis E.R."/>
            <person name="Wilson R.K."/>
        </authorList>
    </citation>
    <scope>NUCLEOTIDE SEQUENCE [LARGE SCALE GENOMIC DNA]</scope>
    <source>
        <strain evidence="2">DSM 10507 / JCM 14656 / S5a33</strain>
    </source>
</reference>
<evidence type="ECO:0000313" key="1">
    <source>
        <dbReference type="EMBL" id="EEG48602.1"/>
    </source>
</evidence>
<protein>
    <submittedName>
        <fullName evidence="1">Uncharacterized protein</fullName>
    </submittedName>
</protein>
<sequence>MKRGPHCCLQAEAVPFFRKEKFMKLSKYVKSLSWINFSAF</sequence>
<accession>C0CNQ4</accession>
<dbReference type="AlphaFoldDB" id="C0CNQ4"/>
<keyword evidence="2" id="KW-1185">Reference proteome</keyword>
<gene>
    <name evidence="1" type="ORF">RUMHYD_02497</name>
</gene>
<name>C0CNQ4_BLAHS</name>
<organism evidence="1 2">
    <name type="scientific">Blautia hydrogenotrophica (strain DSM 10507 / JCM 14656 / S5a33)</name>
    <name type="common">Ruminococcus hydrogenotrophicus</name>
    <dbReference type="NCBI Taxonomy" id="476272"/>
    <lineage>
        <taxon>Bacteria</taxon>
        <taxon>Bacillati</taxon>
        <taxon>Bacillota</taxon>
        <taxon>Clostridia</taxon>
        <taxon>Lachnospirales</taxon>
        <taxon>Lachnospiraceae</taxon>
        <taxon>Blautia</taxon>
    </lineage>
</organism>
<proteinExistence type="predicted"/>
<comment type="caution">
    <text evidence="1">The sequence shown here is derived from an EMBL/GenBank/DDBJ whole genome shotgun (WGS) entry which is preliminary data.</text>
</comment>
<evidence type="ECO:0000313" key="2">
    <source>
        <dbReference type="Proteomes" id="UP000003100"/>
    </source>
</evidence>
<dbReference type="EMBL" id="ACBZ01000135">
    <property type="protein sequence ID" value="EEG48602.1"/>
    <property type="molecule type" value="Genomic_DNA"/>
</dbReference>